<accession>A0A7N8Y3A1</accession>
<evidence type="ECO:0000256" key="7">
    <source>
        <dbReference type="RuleBase" id="RU362114"/>
    </source>
</evidence>
<dbReference type="GO" id="GO:0003950">
    <property type="term" value="F:NAD+ poly-ADP-ribosyltransferase activity"/>
    <property type="evidence" value="ECO:0007669"/>
    <property type="project" value="UniProtKB-UniRule"/>
</dbReference>
<dbReference type="PANTHER" id="PTHR14453">
    <property type="entry name" value="PARP/ZINC FINGER CCCH TYPE DOMAIN CONTAINING PROTEIN"/>
    <property type="match status" value="1"/>
</dbReference>
<dbReference type="PROSITE" id="PS51059">
    <property type="entry name" value="PARP_CATALYTIC"/>
    <property type="match status" value="1"/>
</dbReference>
<sequence length="454" mass="49496">AHRVIIDLPGAVGYFETPFGKQNLLSFAQSQKCLIQLQKQSHTTGHNSASAVTSYRLRGGIQVLVCHGDITKQDADALVNAANECLDHCGGVAAALSKAGGPEIQEESKTLVNNCGKIPTGDVVVTTGGNLKCKKLLHAVGPVGGKTVKLYMVHGDILNAGTDVIVNTTDFSNNPAGVSKAILTAAGPTVQAELARFGTPPDYMCTTGPGLLGCREIIHASFMSDPQVIQKNCKKILKMCEDRGYKSVAFPAINTGLYCMPEHWEPMEEEEMFKKVEIQPNSLEYQTVAQGFLKTANFTIQKIECVQNVYLWYAYTVCRERILTKNGPAELGEKTLYHGTSASACMCIERDRFNRNFAGQHAAMYGNGVYFAVKAGYSASRFSPQDNSGLRRLYAVRVLTGRYTLGQSGMNAIPARGNDPTDCFDSLVDNVQNPSMFVIFHDDQAYPEYLITFK</sequence>
<dbReference type="GO" id="GO:0003714">
    <property type="term" value="F:transcription corepressor activity"/>
    <property type="evidence" value="ECO:0007669"/>
    <property type="project" value="TreeGrafter"/>
</dbReference>
<dbReference type="GO" id="GO:1990404">
    <property type="term" value="F:NAD+-protein mono-ADP-ribosyltransferase activity"/>
    <property type="evidence" value="ECO:0007669"/>
    <property type="project" value="TreeGrafter"/>
</dbReference>
<dbReference type="GO" id="GO:0010629">
    <property type="term" value="P:negative regulation of gene expression"/>
    <property type="evidence" value="ECO:0007669"/>
    <property type="project" value="TreeGrafter"/>
</dbReference>
<reference evidence="10" key="2">
    <citation type="submission" date="2025-09" db="UniProtKB">
        <authorList>
            <consortium name="Ensembl"/>
        </authorList>
    </citation>
    <scope>IDENTIFICATION</scope>
</reference>
<dbReference type="CDD" id="cd01439">
    <property type="entry name" value="TCCD_inducible_PARP_like"/>
    <property type="match status" value="1"/>
</dbReference>
<evidence type="ECO:0000256" key="3">
    <source>
        <dbReference type="ARBA" id="ARBA00022679"/>
    </source>
</evidence>
<dbReference type="InterPro" id="IPR012317">
    <property type="entry name" value="Poly(ADP-ribose)pol_cat_dom"/>
</dbReference>
<evidence type="ECO:0000256" key="1">
    <source>
        <dbReference type="ARBA" id="ARBA00004123"/>
    </source>
</evidence>
<dbReference type="Pfam" id="PF01661">
    <property type="entry name" value="Macro"/>
    <property type="match status" value="2"/>
</dbReference>
<dbReference type="EC" id="2.4.2.-" evidence="7"/>
<dbReference type="FunFam" id="3.90.228.10:FF:000008">
    <property type="entry name" value="Poly [ADP-ribose] polymerase"/>
    <property type="match status" value="1"/>
</dbReference>
<name>A0A7N8Y3A1_9TELE</name>
<dbReference type="Proteomes" id="UP000261640">
    <property type="component" value="Unplaced"/>
</dbReference>
<dbReference type="SUPFAM" id="SSF52949">
    <property type="entry name" value="Macro domain-like"/>
    <property type="match status" value="2"/>
</dbReference>
<dbReference type="PANTHER" id="PTHR14453:SF107">
    <property type="entry name" value="POLY [ADP-RIBOSE] POLYMERASE"/>
    <property type="match status" value="1"/>
</dbReference>
<dbReference type="InterPro" id="IPR052056">
    <property type="entry name" value="Mono-ARTD/PARP"/>
</dbReference>
<keyword evidence="11" id="KW-1185">Reference proteome</keyword>
<keyword evidence="4 7" id="KW-0520">NAD</keyword>
<evidence type="ECO:0000256" key="2">
    <source>
        <dbReference type="ARBA" id="ARBA00022676"/>
    </source>
</evidence>
<dbReference type="AlphaFoldDB" id="A0A7N8Y3A1"/>
<dbReference type="GO" id="GO:0070212">
    <property type="term" value="P:protein poly-ADP-ribosylation"/>
    <property type="evidence" value="ECO:0007669"/>
    <property type="project" value="TreeGrafter"/>
</dbReference>
<evidence type="ECO:0000256" key="5">
    <source>
        <dbReference type="ARBA" id="ARBA00023242"/>
    </source>
</evidence>
<organism evidence="10 11">
    <name type="scientific">Mastacembelus armatus</name>
    <name type="common">zig-zag eel</name>
    <dbReference type="NCBI Taxonomy" id="205130"/>
    <lineage>
        <taxon>Eukaryota</taxon>
        <taxon>Metazoa</taxon>
        <taxon>Chordata</taxon>
        <taxon>Craniata</taxon>
        <taxon>Vertebrata</taxon>
        <taxon>Euteleostomi</taxon>
        <taxon>Actinopterygii</taxon>
        <taxon>Neopterygii</taxon>
        <taxon>Teleostei</taxon>
        <taxon>Neoteleostei</taxon>
        <taxon>Acanthomorphata</taxon>
        <taxon>Anabantaria</taxon>
        <taxon>Synbranchiformes</taxon>
        <taxon>Mastacembelidae</taxon>
        <taxon>Mastacembelus</taxon>
    </lineage>
</organism>
<dbReference type="Ensembl" id="ENSMAMT00000051969.1">
    <property type="protein sequence ID" value="ENSMAMP00000061606.1"/>
    <property type="gene ID" value="ENSMAMG00000024946.1"/>
</dbReference>
<dbReference type="Gene3D" id="3.40.220.10">
    <property type="entry name" value="Leucine Aminopeptidase, subunit E, domain 1"/>
    <property type="match status" value="2"/>
</dbReference>
<dbReference type="SMART" id="SM00506">
    <property type="entry name" value="A1pp"/>
    <property type="match status" value="1"/>
</dbReference>
<keyword evidence="5" id="KW-0539">Nucleus</keyword>
<dbReference type="PROSITE" id="PS51154">
    <property type="entry name" value="MACRO"/>
    <property type="match status" value="1"/>
</dbReference>
<evidence type="ECO:0000256" key="4">
    <source>
        <dbReference type="ARBA" id="ARBA00023027"/>
    </source>
</evidence>
<dbReference type="GeneTree" id="ENSGT00940000154311"/>
<reference evidence="10" key="1">
    <citation type="submission" date="2025-08" db="UniProtKB">
        <authorList>
            <consortium name="Ensembl"/>
        </authorList>
    </citation>
    <scope>IDENTIFICATION</scope>
</reference>
<dbReference type="InterPro" id="IPR043472">
    <property type="entry name" value="Macro_dom-like"/>
</dbReference>
<keyword evidence="2 7" id="KW-0328">Glycosyltransferase</keyword>
<comment type="similarity">
    <text evidence="6">Belongs to the ARTD/PARP family.</text>
</comment>
<protein>
    <recommendedName>
        <fullName evidence="7">Poly [ADP-ribose] polymerase</fullName>
        <shortName evidence="7">PARP</shortName>
        <ecNumber evidence="7">2.4.2.-</ecNumber>
    </recommendedName>
</protein>
<dbReference type="InParanoid" id="A0A7N8Y3A1"/>
<evidence type="ECO:0000313" key="10">
    <source>
        <dbReference type="Ensembl" id="ENSMAMP00000061606.1"/>
    </source>
</evidence>
<evidence type="ECO:0000256" key="6">
    <source>
        <dbReference type="ARBA" id="ARBA00024347"/>
    </source>
</evidence>
<evidence type="ECO:0000313" key="11">
    <source>
        <dbReference type="Proteomes" id="UP000261640"/>
    </source>
</evidence>
<dbReference type="Gene3D" id="3.90.228.10">
    <property type="match status" value="1"/>
</dbReference>
<dbReference type="GO" id="GO:0005737">
    <property type="term" value="C:cytoplasm"/>
    <property type="evidence" value="ECO:0007669"/>
    <property type="project" value="TreeGrafter"/>
</dbReference>
<keyword evidence="3 7" id="KW-0808">Transferase</keyword>
<evidence type="ECO:0000259" key="9">
    <source>
        <dbReference type="PROSITE" id="PS51154"/>
    </source>
</evidence>
<dbReference type="GO" id="GO:0005634">
    <property type="term" value="C:nucleus"/>
    <property type="evidence" value="ECO:0007669"/>
    <property type="project" value="UniProtKB-SubCell"/>
</dbReference>
<dbReference type="Pfam" id="PF00644">
    <property type="entry name" value="PARP"/>
    <property type="match status" value="1"/>
</dbReference>
<evidence type="ECO:0000259" key="8">
    <source>
        <dbReference type="PROSITE" id="PS51059"/>
    </source>
</evidence>
<dbReference type="SUPFAM" id="SSF56399">
    <property type="entry name" value="ADP-ribosylation"/>
    <property type="match status" value="1"/>
</dbReference>
<feature type="domain" description="Macro" evidence="9">
    <location>
        <begin position="50"/>
        <end position="287"/>
    </location>
</feature>
<comment type="subcellular location">
    <subcellularLocation>
        <location evidence="1">Nucleus</location>
    </subcellularLocation>
</comment>
<dbReference type="InterPro" id="IPR002589">
    <property type="entry name" value="Macro_dom"/>
</dbReference>
<feature type="domain" description="PARP catalytic" evidence="8">
    <location>
        <begin position="260"/>
        <end position="454"/>
    </location>
</feature>
<proteinExistence type="inferred from homology"/>